<dbReference type="InterPro" id="IPR036390">
    <property type="entry name" value="WH_DNA-bd_sf"/>
</dbReference>
<name>A0ABY2DWL0_9MICO</name>
<accession>A0ABY2DWL0</accession>
<feature type="compositionally biased region" description="Polar residues" evidence="1">
    <location>
        <begin position="374"/>
        <end position="386"/>
    </location>
</feature>
<evidence type="ECO:0000313" key="3">
    <source>
        <dbReference type="Proteomes" id="UP000504882"/>
    </source>
</evidence>
<reference evidence="2 3" key="1">
    <citation type="submission" date="2019-03" db="EMBL/GenBank/DDBJ databases">
        <title>Genomic features of bacteria from cold environments.</title>
        <authorList>
            <person name="Shen L."/>
        </authorList>
    </citation>
    <scope>NUCLEOTIDE SEQUENCE [LARGE SCALE GENOMIC DNA]</scope>
    <source>
        <strain evidence="3">T3246-1</strain>
    </source>
</reference>
<comment type="caution">
    <text evidence="2">The sequence shown here is derived from an EMBL/GenBank/DDBJ whole genome shotgun (WGS) entry which is preliminary data.</text>
</comment>
<feature type="region of interest" description="Disordered" evidence="1">
    <location>
        <begin position="363"/>
        <end position="386"/>
    </location>
</feature>
<sequence>MAIATAVPHGSHRLRRLSQFVALVDQRADEANVRVDRAQTLHRVALALLERARADGTSMPTWAHLQARAGRSRATVARALATLEAWGLLGVVSTGRRGVCAPGGSLSRRKVPARAVPAMNGPNDPRNEAAVYVLCEVSPLHLVTDDDQVNPHPPHLPVNTNETPPPVGVGLAPRTHAREDSRTQTEPLRGTDPLAAPRPPQRAAWRHVPLWPSSVTPSGKDNMLRAAAELQRRLPALRTITDRHIRSILREFFLAGWTVGDVILAIDQRPNNAHWHHDGATGVGNTGAWLTHRLRPWRTTDGVVRVSPSQRAAATHAENRARQAARRQAEANDRALRHADGRHDQARDRVKAWWDAFRTGRTNARSPEEYLDAEQQTEGCGDAQQN</sequence>
<dbReference type="EMBL" id="SMNA01000020">
    <property type="protein sequence ID" value="TDE88161.1"/>
    <property type="molecule type" value="Genomic_DNA"/>
</dbReference>
<organism evidence="2 3">
    <name type="scientific">Occultella glacieicola</name>
    <dbReference type="NCBI Taxonomy" id="2518684"/>
    <lineage>
        <taxon>Bacteria</taxon>
        <taxon>Bacillati</taxon>
        <taxon>Actinomycetota</taxon>
        <taxon>Actinomycetes</taxon>
        <taxon>Micrococcales</taxon>
        <taxon>Ruaniaceae</taxon>
        <taxon>Occultella</taxon>
    </lineage>
</organism>
<proteinExistence type="predicted"/>
<dbReference type="Gene3D" id="1.10.10.10">
    <property type="entry name" value="Winged helix-like DNA-binding domain superfamily/Winged helix DNA-binding domain"/>
    <property type="match status" value="1"/>
</dbReference>
<dbReference type="Proteomes" id="UP000504882">
    <property type="component" value="Unassembled WGS sequence"/>
</dbReference>
<dbReference type="InterPro" id="IPR036388">
    <property type="entry name" value="WH-like_DNA-bd_sf"/>
</dbReference>
<gene>
    <name evidence="2" type="ORF">EXU48_23865</name>
</gene>
<protein>
    <submittedName>
        <fullName evidence="2">GntR family transcriptional regulator</fullName>
    </submittedName>
</protein>
<feature type="region of interest" description="Disordered" evidence="1">
    <location>
        <begin position="148"/>
        <end position="202"/>
    </location>
</feature>
<keyword evidence="3" id="KW-1185">Reference proteome</keyword>
<evidence type="ECO:0000313" key="2">
    <source>
        <dbReference type="EMBL" id="TDE88161.1"/>
    </source>
</evidence>
<evidence type="ECO:0000256" key="1">
    <source>
        <dbReference type="SAM" id="MobiDB-lite"/>
    </source>
</evidence>
<feature type="compositionally biased region" description="Basic and acidic residues" evidence="1">
    <location>
        <begin position="317"/>
        <end position="347"/>
    </location>
</feature>
<dbReference type="SUPFAM" id="SSF46785">
    <property type="entry name" value="Winged helix' DNA-binding domain"/>
    <property type="match status" value="1"/>
</dbReference>
<feature type="region of interest" description="Disordered" evidence="1">
    <location>
        <begin position="310"/>
        <end position="347"/>
    </location>
</feature>